<evidence type="ECO:0000256" key="2">
    <source>
        <dbReference type="ARBA" id="ARBA00022801"/>
    </source>
</evidence>
<organism evidence="6 7">
    <name type="scientific">Candidatus Alistipes intestinigallinarum</name>
    <dbReference type="NCBI Taxonomy" id="2838440"/>
    <lineage>
        <taxon>Bacteria</taxon>
        <taxon>Pseudomonadati</taxon>
        <taxon>Bacteroidota</taxon>
        <taxon>Bacteroidia</taxon>
        <taxon>Bacteroidales</taxon>
        <taxon>Rikenellaceae</taxon>
        <taxon>Alistipes</taxon>
    </lineage>
</organism>
<keyword evidence="4" id="KW-0732">Signal</keyword>
<evidence type="ECO:0000313" key="6">
    <source>
        <dbReference type="EMBL" id="HIY68130.1"/>
    </source>
</evidence>
<dbReference type="PANTHER" id="PTHR42693">
    <property type="entry name" value="ARYLSULFATASE FAMILY MEMBER"/>
    <property type="match status" value="1"/>
</dbReference>
<comment type="similarity">
    <text evidence="1">Belongs to the sulfatase family.</text>
</comment>
<comment type="PTM">
    <text evidence="3">The conversion to 3-oxoalanine (also known as C-formylglycine, FGly), of a serine or cysteine residue in prokaryotes and of a cysteine residue in eukaryotes, is critical for catalytic activity.</text>
</comment>
<evidence type="ECO:0000256" key="3">
    <source>
        <dbReference type="PIRSR" id="PIRSR600917-52"/>
    </source>
</evidence>
<dbReference type="Proteomes" id="UP000886844">
    <property type="component" value="Unassembled WGS sequence"/>
</dbReference>
<dbReference type="AlphaFoldDB" id="A0A9D1YZV6"/>
<dbReference type="EMBL" id="DXDA01000016">
    <property type="protein sequence ID" value="HIY68130.1"/>
    <property type="molecule type" value="Genomic_DNA"/>
</dbReference>
<sequence>MTDLNSSALAATLAAVATAAHAAAAPAPKPAPSAGQQPDIIVIMTDQQTAGALSCAGNPWVQTPAMDALAADGVRFTRAYCPYPLSGPCRASLVTGRMPFEVGATDNGVRPAAEAMREGIGHRIAAAGYECLYAGKWHVPEVNLPESGTGFRRIAKMGDPTLAAACDEVLGDYDGDKPLFLVASLLNPHEICEYGRNETLQYGELAPFATEDCPNLPANFMPSTYAAEALTLERAASPRYHDTYTYTQDDWRRYLYAYYRFVERVDREVGRIVEVLKKHGLYDDAVILFLSDHGDGAAAHGWNQKWNLQEEVINVPLIVKSPKGRGLRGVVNSAALSNVGLDLYATVCDYAGVALDPAHYRGRSLRPVAEGRAETLHEEVFVETLLSGVGMRGWSIVGPRYKYVLYQWGRNREALYDLQADPGEMVNLAVDGRYAGELARLRRALYEWGVRIGEQRLVRNLTPYVQAGE</sequence>
<dbReference type="PANTHER" id="PTHR42693:SF53">
    <property type="entry name" value="ENDO-4-O-SULFATASE"/>
    <property type="match status" value="1"/>
</dbReference>
<feature type="signal peptide" evidence="4">
    <location>
        <begin position="1"/>
        <end position="22"/>
    </location>
</feature>
<feature type="modified residue" description="3-oxoalanine (Ser)" evidence="3">
    <location>
        <position position="86"/>
    </location>
</feature>
<dbReference type="Gene3D" id="3.40.720.10">
    <property type="entry name" value="Alkaline Phosphatase, subunit A"/>
    <property type="match status" value="1"/>
</dbReference>
<proteinExistence type="inferred from homology"/>
<reference evidence="6" key="2">
    <citation type="submission" date="2021-04" db="EMBL/GenBank/DDBJ databases">
        <authorList>
            <person name="Gilroy R."/>
        </authorList>
    </citation>
    <scope>NUCLEOTIDE SEQUENCE</scope>
    <source>
        <strain evidence="6">5134</strain>
    </source>
</reference>
<gene>
    <name evidence="6" type="ORF">H9828_01790</name>
</gene>
<dbReference type="GO" id="GO:0004065">
    <property type="term" value="F:arylsulfatase activity"/>
    <property type="evidence" value="ECO:0007669"/>
    <property type="project" value="TreeGrafter"/>
</dbReference>
<dbReference type="InterPro" id="IPR050738">
    <property type="entry name" value="Sulfatase"/>
</dbReference>
<feature type="domain" description="Sulfatase N-terminal" evidence="5">
    <location>
        <begin position="38"/>
        <end position="353"/>
    </location>
</feature>
<evidence type="ECO:0000256" key="1">
    <source>
        <dbReference type="ARBA" id="ARBA00008779"/>
    </source>
</evidence>
<dbReference type="InterPro" id="IPR000917">
    <property type="entry name" value="Sulfatase_N"/>
</dbReference>
<reference evidence="6" key="1">
    <citation type="journal article" date="2021" name="PeerJ">
        <title>Extensive microbial diversity within the chicken gut microbiome revealed by metagenomics and culture.</title>
        <authorList>
            <person name="Gilroy R."/>
            <person name="Ravi A."/>
            <person name="Getino M."/>
            <person name="Pursley I."/>
            <person name="Horton D.L."/>
            <person name="Alikhan N.F."/>
            <person name="Baker D."/>
            <person name="Gharbi K."/>
            <person name="Hall N."/>
            <person name="Watson M."/>
            <person name="Adriaenssens E.M."/>
            <person name="Foster-Nyarko E."/>
            <person name="Jarju S."/>
            <person name="Secka A."/>
            <person name="Antonio M."/>
            <person name="Oren A."/>
            <person name="Chaudhuri R.R."/>
            <person name="La Ragione R."/>
            <person name="Hildebrand F."/>
            <person name="Pallen M.J."/>
        </authorList>
    </citation>
    <scope>NUCLEOTIDE SEQUENCE</scope>
    <source>
        <strain evidence="6">5134</strain>
    </source>
</reference>
<evidence type="ECO:0000259" key="5">
    <source>
        <dbReference type="Pfam" id="PF00884"/>
    </source>
</evidence>
<dbReference type="SUPFAM" id="SSF53649">
    <property type="entry name" value="Alkaline phosphatase-like"/>
    <property type="match status" value="1"/>
</dbReference>
<dbReference type="InterPro" id="IPR017850">
    <property type="entry name" value="Alkaline_phosphatase_core_sf"/>
</dbReference>
<comment type="caution">
    <text evidence="6">The sequence shown here is derived from an EMBL/GenBank/DDBJ whole genome shotgun (WGS) entry which is preliminary data.</text>
</comment>
<dbReference type="Pfam" id="PF00884">
    <property type="entry name" value="Sulfatase"/>
    <property type="match status" value="1"/>
</dbReference>
<evidence type="ECO:0000256" key="4">
    <source>
        <dbReference type="SAM" id="SignalP"/>
    </source>
</evidence>
<accession>A0A9D1YZV6</accession>
<feature type="chain" id="PRO_5038846610" evidence="4">
    <location>
        <begin position="23"/>
        <end position="469"/>
    </location>
</feature>
<evidence type="ECO:0000313" key="7">
    <source>
        <dbReference type="Proteomes" id="UP000886844"/>
    </source>
</evidence>
<name>A0A9D1YZV6_9BACT</name>
<protein>
    <submittedName>
        <fullName evidence="6">Sulfatase-like hydrolase/transferase</fullName>
    </submittedName>
</protein>
<keyword evidence="2 6" id="KW-0378">Hydrolase</keyword>